<name>A0A0F9N6V5_9ZZZZ</name>
<dbReference type="AlphaFoldDB" id="A0A0F9N6V5"/>
<accession>A0A0F9N6V5</accession>
<comment type="caution">
    <text evidence="1">The sequence shown here is derived from an EMBL/GenBank/DDBJ whole genome shotgun (WGS) entry which is preliminary data.</text>
</comment>
<gene>
    <name evidence="1" type="ORF">LCGC14_1372910</name>
</gene>
<sequence length="677" mass="73073">MAFPPFTQISPTTGVSIDRITFPSKAVNNYGPFLRYNAGGTRVATYVVLVNGPGAVAFDSWNPVTGTPATTWDVHVMVSFDAGATWAEADAASGNKPEVPPANSFAGQLILTNGFSGLEARHDTVNGIIYIAHLSWPDYKTATARHIVISRFSTATDSWLTPLTLYGDANAPVVDLTQGPWGSGTQFTYVYRHLDGHHFVAYTNTEFVGGSPRVGNLYDHAWISEHDGTATWSAPVRLAGDNTVALDFPCYGSVVGESNRLHFFMFTEDPADGLVVKDYDIYSRSLSSAGALDTLAIVVTSSPAQDTSGREYPVCRPTTQPDGANTNIVLGMKRDTNGAPPSPFTSFVAQSQVDMVVADFTAEVISTVVLDWESFLSFSVGGIGVDENDVLQAFSWGDNEFFNQWTLGGLGWTGPTLLDTDGTFLNGDISVGDVDGLVSIFSNLGPVGLFRGDEIWYWEIGAAVAPVPPVPASTTLAGPGGSGIGSNLCQPRNPYDRCLDGQNYLAKLIMDELTWGDEAYSISPPWVTFPFDGQRFQKHGSIVLPVDNSMDNLVLRFRVPLGWSGVIMTITNSFEGTGFIAGSGDIHWRVRVNFGYLKDQGDIVINRGDLRHPYSLEGGGYRVFSNDTVRMFVNITAGAAARLQPGARIVCALTGWFYPQEREHENTQNTPVAILGG</sequence>
<proteinExistence type="predicted"/>
<reference evidence="1" key="1">
    <citation type="journal article" date="2015" name="Nature">
        <title>Complex archaea that bridge the gap between prokaryotes and eukaryotes.</title>
        <authorList>
            <person name="Spang A."/>
            <person name="Saw J.H."/>
            <person name="Jorgensen S.L."/>
            <person name="Zaremba-Niedzwiedzka K."/>
            <person name="Martijn J."/>
            <person name="Lind A.E."/>
            <person name="van Eijk R."/>
            <person name="Schleper C."/>
            <person name="Guy L."/>
            <person name="Ettema T.J."/>
        </authorList>
    </citation>
    <scope>NUCLEOTIDE SEQUENCE</scope>
</reference>
<protein>
    <submittedName>
        <fullName evidence="1">Uncharacterized protein</fullName>
    </submittedName>
</protein>
<dbReference type="EMBL" id="LAZR01008688">
    <property type="protein sequence ID" value="KKM77157.1"/>
    <property type="molecule type" value="Genomic_DNA"/>
</dbReference>
<organism evidence="1">
    <name type="scientific">marine sediment metagenome</name>
    <dbReference type="NCBI Taxonomy" id="412755"/>
    <lineage>
        <taxon>unclassified sequences</taxon>
        <taxon>metagenomes</taxon>
        <taxon>ecological metagenomes</taxon>
    </lineage>
</organism>
<evidence type="ECO:0000313" key="1">
    <source>
        <dbReference type="EMBL" id="KKM77157.1"/>
    </source>
</evidence>